<reference evidence="1" key="1">
    <citation type="submission" date="2022-10" db="EMBL/GenBank/DDBJ databases">
        <authorList>
            <person name="Byrne P K."/>
        </authorList>
    </citation>
    <scope>NUCLEOTIDE SEQUENCE</scope>
    <source>
        <strain evidence="1">CBS7001</strain>
    </source>
</reference>
<evidence type="ECO:0000313" key="2">
    <source>
        <dbReference type="Proteomes" id="UP001162090"/>
    </source>
</evidence>
<sequence>MAASEIMSNAPMYSLDSSLRDLLDDDLFNSHSESTKSKNDERNEVFQECLNLFIKGEVKDCLEKMSEAGFIDLGIFKSNPMILDLFVSACDLVPNFNDLGLTLKGKVLNTFTLDDPRCIEIQEIILKDLNKLLIINKLFRCCIKAIQSNEAEYMEHERNILDVESQIRNFILTYTTKMRTTVDVFGLQELIEIFIFQVQGKLEHKKISTNLYWALCKTLPNLSPTLKGLHSFKNESIEDAILNSIDTKIQKNMAKSKAKPKGMKQKIHHFQEPLLHDDAKVRPKVDNTSGKRNAIDIVKVDNNGTIPRRPQHDITILVGSFWTALKNHFTKKMLNKNGLLLGGLLLLLCVKRYKSLMAIFRHVPTAFRSVFPHIVQLLKLLASI</sequence>
<organism evidence="1 2">
    <name type="scientific">Saccharomyces uvarum</name>
    <name type="common">Yeast</name>
    <name type="synonym">Saccharomyces bayanus var. uvarum</name>
    <dbReference type="NCBI Taxonomy" id="230603"/>
    <lineage>
        <taxon>Eukaryota</taxon>
        <taxon>Fungi</taxon>
        <taxon>Dikarya</taxon>
        <taxon>Ascomycota</taxon>
        <taxon>Saccharomycotina</taxon>
        <taxon>Saccharomycetes</taxon>
        <taxon>Saccharomycetales</taxon>
        <taxon>Saccharomycetaceae</taxon>
        <taxon>Saccharomyces</taxon>
    </lineage>
</organism>
<proteinExistence type="predicted"/>
<gene>
    <name evidence="1" type="primary">SUVC15G1090</name>
    <name evidence="1" type="ORF">SUVC_15G1090</name>
</gene>
<accession>A0AA35J8P8</accession>
<evidence type="ECO:0000313" key="1">
    <source>
        <dbReference type="EMBL" id="CAI4051254.1"/>
    </source>
</evidence>
<protein>
    <recommendedName>
        <fullName evidence="3">Pex15p</fullName>
    </recommendedName>
</protein>
<dbReference type="EMBL" id="OX365926">
    <property type="protein sequence ID" value="CAI4051254.1"/>
    <property type="molecule type" value="Genomic_DNA"/>
</dbReference>
<dbReference type="Proteomes" id="UP001162090">
    <property type="component" value="Chromosome 15"/>
</dbReference>
<evidence type="ECO:0008006" key="3">
    <source>
        <dbReference type="Google" id="ProtNLM"/>
    </source>
</evidence>
<name>A0AA35J8P8_SACUV</name>
<dbReference type="AlphaFoldDB" id="A0AA35J8P8"/>